<keyword evidence="1" id="KW-0812">Transmembrane</keyword>
<proteinExistence type="predicted"/>
<dbReference type="Proteomes" id="UP000093186">
    <property type="component" value="Unassembled WGS sequence"/>
</dbReference>
<protein>
    <submittedName>
        <fullName evidence="2">Uncharacterized protein</fullName>
    </submittedName>
</protein>
<organism evidence="2 3">
    <name type="scientific">Tenacibaculum soleae</name>
    <dbReference type="NCBI Taxonomy" id="447689"/>
    <lineage>
        <taxon>Bacteria</taxon>
        <taxon>Pseudomonadati</taxon>
        <taxon>Bacteroidota</taxon>
        <taxon>Flavobacteriia</taxon>
        <taxon>Flavobacteriales</taxon>
        <taxon>Flavobacteriaceae</taxon>
        <taxon>Tenacibaculum</taxon>
    </lineage>
</organism>
<name>A0A1B9XZ50_9FLAO</name>
<dbReference type="RefSeq" id="WP_068704139.1">
    <property type="nucleotide sequence ID" value="NZ_JAUOSG010000002.1"/>
</dbReference>
<reference evidence="2 3" key="1">
    <citation type="submission" date="2016-06" db="EMBL/GenBank/DDBJ databases">
        <title>Draft Genome Sequence of Tenacibaculum soleae UCD-KL19.</title>
        <authorList>
            <person name="Eisen J.A."/>
            <person name="Coil D.A."/>
            <person name="Lujan K.M."/>
        </authorList>
    </citation>
    <scope>NUCLEOTIDE SEQUENCE [LARGE SCALE GENOMIC DNA]</scope>
    <source>
        <strain evidence="2 3">UCD-KL19</strain>
    </source>
</reference>
<dbReference type="STRING" id="447689.BA195_07650"/>
<keyword evidence="1" id="KW-1133">Transmembrane helix</keyword>
<dbReference type="EMBL" id="MAKX01000002">
    <property type="protein sequence ID" value="OCK42776.1"/>
    <property type="molecule type" value="Genomic_DNA"/>
</dbReference>
<evidence type="ECO:0000256" key="1">
    <source>
        <dbReference type="SAM" id="Phobius"/>
    </source>
</evidence>
<keyword evidence="1" id="KW-0472">Membrane</keyword>
<evidence type="ECO:0000313" key="2">
    <source>
        <dbReference type="EMBL" id="OCK42776.1"/>
    </source>
</evidence>
<accession>A0A1B9XZ50</accession>
<dbReference type="AlphaFoldDB" id="A0A1B9XZ50"/>
<keyword evidence="3" id="KW-1185">Reference proteome</keyword>
<feature type="transmembrane region" description="Helical" evidence="1">
    <location>
        <begin position="88"/>
        <end position="108"/>
    </location>
</feature>
<dbReference type="OrthoDB" id="766141at2"/>
<sequence length="201" mass="22877">MIFYGTKGSHLKSERRGGIKCDHCNEITNHTISVYGKYAYLYWIPVFPMTKKVFSECSNCKTTKAYKEMNEKLKDAAIEVKRNVKTPIWYWSGLGIIALIIAFGAYSAGKHKKDLVNYIKEPAVGDVIEFRVTQTGYYSTLKIKSVTNDSIFVIQNDYETDKKKGISGIDKAKNYTTAPYSLGKNEIQGLFDKGLFYDINR</sequence>
<evidence type="ECO:0000313" key="3">
    <source>
        <dbReference type="Proteomes" id="UP000093186"/>
    </source>
</evidence>
<comment type="caution">
    <text evidence="2">The sequence shown here is derived from an EMBL/GenBank/DDBJ whole genome shotgun (WGS) entry which is preliminary data.</text>
</comment>
<gene>
    <name evidence="2" type="ORF">BA195_07650</name>
</gene>